<feature type="region of interest" description="Disordered" evidence="1">
    <location>
        <begin position="1"/>
        <end position="53"/>
    </location>
</feature>
<dbReference type="AlphaFoldDB" id="A0A226CZ29"/>
<organism evidence="2 3">
    <name type="scientific">Folsomia candida</name>
    <name type="common">Springtail</name>
    <dbReference type="NCBI Taxonomy" id="158441"/>
    <lineage>
        <taxon>Eukaryota</taxon>
        <taxon>Metazoa</taxon>
        <taxon>Ecdysozoa</taxon>
        <taxon>Arthropoda</taxon>
        <taxon>Hexapoda</taxon>
        <taxon>Collembola</taxon>
        <taxon>Entomobryomorpha</taxon>
        <taxon>Isotomoidea</taxon>
        <taxon>Isotomidae</taxon>
        <taxon>Proisotominae</taxon>
        <taxon>Folsomia</taxon>
    </lineage>
</organism>
<evidence type="ECO:0000256" key="1">
    <source>
        <dbReference type="SAM" id="MobiDB-lite"/>
    </source>
</evidence>
<comment type="caution">
    <text evidence="2">The sequence shown here is derived from an EMBL/GenBank/DDBJ whole genome shotgun (WGS) entry which is preliminary data.</text>
</comment>
<dbReference type="EMBL" id="LNIX01000045">
    <property type="protein sequence ID" value="OXA38562.1"/>
    <property type="molecule type" value="Genomic_DNA"/>
</dbReference>
<gene>
    <name evidence="2" type="ORF">Fcan01_26754</name>
</gene>
<proteinExistence type="predicted"/>
<reference evidence="2 3" key="1">
    <citation type="submission" date="2015-12" db="EMBL/GenBank/DDBJ databases">
        <title>The genome of Folsomia candida.</title>
        <authorList>
            <person name="Faddeeva A."/>
            <person name="Derks M.F."/>
            <person name="Anvar Y."/>
            <person name="Smit S."/>
            <person name="Van Straalen N."/>
            <person name="Roelofs D."/>
        </authorList>
    </citation>
    <scope>NUCLEOTIDE SEQUENCE [LARGE SCALE GENOMIC DNA]</scope>
    <source>
        <strain evidence="2 3">VU population</strain>
        <tissue evidence="2">Whole body</tissue>
    </source>
</reference>
<protein>
    <submittedName>
        <fullName evidence="2">Uncharacterized protein</fullName>
    </submittedName>
</protein>
<name>A0A226CZ29_FOLCA</name>
<accession>A0A226CZ29</accession>
<feature type="compositionally biased region" description="Polar residues" evidence="1">
    <location>
        <begin position="1"/>
        <end position="38"/>
    </location>
</feature>
<keyword evidence="3" id="KW-1185">Reference proteome</keyword>
<sequence>MKQSQPSRSVGSPAQRLNLTTPSVLHQTDQQSPSTSLLPAQRPNPATPLSADDEEPCVGRVIAMVHFVSQETRVRRRALLAAAFPPPPAGTDLRKPSGARGGWRHPRGRSNYAAGIDPVWIIQSGKSVS</sequence>
<evidence type="ECO:0000313" key="3">
    <source>
        <dbReference type="Proteomes" id="UP000198287"/>
    </source>
</evidence>
<dbReference type="Proteomes" id="UP000198287">
    <property type="component" value="Unassembled WGS sequence"/>
</dbReference>
<evidence type="ECO:0000313" key="2">
    <source>
        <dbReference type="EMBL" id="OXA38562.1"/>
    </source>
</evidence>
<feature type="region of interest" description="Disordered" evidence="1">
    <location>
        <begin position="83"/>
        <end position="109"/>
    </location>
</feature>